<dbReference type="KEGG" id="medw:NCTC10132_00201"/>
<feature type="non-terminal residue" evidence="1">
    <location>
        <position position="184"/>
    </location>
</feature>
<dbReference type="Proteomes" id="UP000257559">
    <property type="component" value="Chromosome"/>
</dbReference>
<name>A0A3B0PQ43_9BACT</name>
<reference evidence="2" key="1">
    <citation type="submission" date="2018-06" db="EMBL/GenBank/DDBJ databases">
        <authorList>
            <consortium name="Pathogen Informatics"/>
        </authorList>
    </citation>
    <scope>NUCLEOTIDE SEQUENCE [LARGE SCALE GENOMIC DNA]</scope>
    <source>
        <strain evidence="2">NCTC10132</strain>
    </source>
</reference>
<protein>
    <submittedName>
        <fullName evidence="1">Uncharacterized protein</fullName>
    </submittedName>
</protein>
<organism evidence="1 2">
    <name type="scientific">Mycoplasmopsis edwardii</name>
    <dbReference type="NCBI Taxonomy" id="53558"/>
    <lineage>
        <taxon>Bacteria</taxon>
        <taxon>Bacillati</taxon>
        <taxon>Mycoplasmatota</taxon>
        <taxon>Mycoplasmoidales</taxon>
        <taxon>Metamycoplasmataceae</taxon>
        <taxon>Mycoplasmopsis</taxon>
    </lineage>
</organism>
<sequence length="184" mass="21862">MDKTIKFEDKIKSLIEFEQFDDINDFVAKIMLVLLQNPRLIKSNKRFYLTFLLVLLKSLGYNFKLGGNFEKEFDLYYFFIALSNVDSNFILSDSFFSSERGDIDLSQLHKKVQERLHNNCSNISVKERHLQILSEIKEFLKEKMLIDFDQNYEPNKLLIERKIILPTETDIEKAFDSLINSIEW</sequence>
<evidence type="ECO:0000313" key="1">
    <source>
        <dbReference type="EMBL" id="SYV96865.1"/>
    </source>
</evidence>
<dbReference type="EMBL" id="LS991951">
    <property type="protein sequence ID" value="SYV96865.1"/>
    <property type="molecule type" value="Genomic_DNA"/>
</dbReference>
<accession>A0A3B0PQ43</accession>
<gene>
    <name evidence="1" type="ORF">NCTC10132_00201</name>
</gene>
<keyword evidence="2" id="KW-1185">Reference proteome</keyword>
<proteinExistence type="predicted"/>
<dbReference type="AlphaFoldDB" id="A0A3B0PQ43"/>
<evidence type="ECO:0000313" key="2">
    <source>
        <dbReference type="Proteomes" id="UP000257559"/>
    </source>
</evidence>